<reference evidence="2 3" key="1">
    <citation type="submission" date="2023-12" db="EMBL/GenBank/DDBJ databases">
        <title>Micromonospora sp. nov., isolated from Atacama Desert.</title>
        <authorList>
            <person name="Carro L."/>
            <person name="Golinska P."/>
            <person name="Klenk H.-P."/>
            <person name="Goodfellow M."/>
        </authorList>
    </citation>
    <scope>NUCLEOTIDE SEQUENCE [LARGE SCALE GENOMIC DNA]</scope>
    <source>
        <strain evidence="2 3">4G53</strain>
    </source>
</reference>
<name>A0ABU5JB71_9ACTN</name>
<protein>
    <recommendedName>
        <fullName evidence="4">Streptomyces killer toxin-like beta/gamma crystallin domain-containing protein</fullName>
    </recommendedName>
</protein>
<keyword evidence="1" id="KW-0732">Signal</keyword>
<proteinExistence type="predicted"/>
<evidence type="ECO:0000313" key="2">
    <source>
        <dbReference type="EMBL" id="MDZ5489786.1"/>
    </source>
</evidence>
<accession>A0ABU5JB71</accession>
<comment type="caution">
    <text evidence="2">The sequence shown here is derived from an EMBL/GenBank/DDBJ whole genome shotgun (WGS) entry which is preliminary data.</text>
</comment>
<organism evidence="2 3">
    <name type="scientific">Micromonospora sicca</name>
    <dbReference type="NCBI Taxonomy" id="2202420"/>
    <lineage>
        <taxon>Bacteria</taxon>
        <taxon>Bacillati</taxon>
        <taxon>Actinomycetota</taxon>
        <taxon>Actinomycetes</taxon>
        <taxon>Micromonosporales</taxon>
        <taxon>Micromonosporaceae</taxon>
        <taxon>Micromonospora</taxon>
    </lineage>
</organism>
<gene>
    <name evidence="2" type="ORF">U2F25_09975</name>
</gene>
<dbReference type="EMBL" id="JAXOTQ010000010">
    <property type="protein sequence ID" value="MDZ5489786.1"/>
    <property type="molecule type" value="Genomic_DNA"/>
</dbReference>
<evidence type="ECO:0000313" key="3">
    <source>
        <dbReference type="Proteomes" id="UP001290101"/>
    </source>
</evidence>
<evidence type="ECO:0000256" key="1">
    <source>
        <dbReference type="SAM" id="SignalP"/>
    </source>
</evidence>
<evidence type="ECO:0008006" key="4">
    <source>
        <dbReference type="Google" id="ProtNLM"/>
    </source>
</evidence>
<feature type="signal peptide" evidence="1">
    <location>
        <begin position="1"/>
        <end position="20"/>
    </location>
</feature>
<dbReference type="Proteomes" id="UP001290101">
    <property type="component" value="Unassembled WGS sequence"/>
</dbReference>
<sequence>MTGVALGLAGALAAVTPAVADRQDMSGTVYDAVWSHYSTKRCSTGDPTNGVTFHMTSYPDGDDMSHYASTDNGGGARVGVSGYFNSPDTAWYTMGFGKSTKTCFYWNSQQYEGLNLDGYDTWTGQIDHVVYG</sequence>
<keyword evidence="3" id="KW-1185">Reference proteome</keyword>
<feature type="chain" id="PRO_5046393852" description="Streptomyces killer toxin-like beta/gamma crystallin domain-containing protein" evidence="1">
    <location>
        <begin position="21"/>
        <end position="132"/>
    </location>
</feature>
<dbReference type="RefSeq" id="WP_322475088.1">
    <property type="nucleotide sequence ID" value="NZ_JAXOTR010000014.1"/>
</dbReference>